<evidence type="ECO:0000259" key="1">
    <source>
        <dbReference type="PROSITE" id="PS51352"/>
    </source>
</evidence>
<dbReference type="InterPro" id="IPR036249">
    <property type="entry name" value="Thioredoxin-like_sf"/>
</dbReference>
<evidence type="ECO:0000313" key="3">
    <source>
        <dbReference type="Proteomes" id="UP000030889"/>
    </source>
</evidence>
<dbReference type="PROSITE" id="PS51352">
    <property type="entry name" value="THIOREDOXIN_2"/>
    <property type="match status" value="1"/>
</dbReference>
<comment type="caution">
    <text evidence="2">The sequence shown here is derived from an EMBL/GenBank/DDBJ whole genome shotgun (WGS) entry which is preliminary data.</text>
</comment>
<gene>
    <name evidence="2" type="ORF">LG35_01710</name>
</gene>
<name>A0ABR4YKQ1_9BACT</name>
<dbReference type="SUPFAM" id="SSF52833">
    <property type="entry name" value="Thioredoxin-like"/>
    <property type="match status" value="1"/>
</dbReference>
<dbReference type="PANTHER" id="PTHR42852:SF13">
    <property type="entry name" value="PROTEIN DIPZ"/>
    <property type="match status" value="1"/>
</dbReference>
<dbReference type="CDD" id="cd02966">
    <property type="entry name" value="TlpA_like_family"/>
    <property type="match status" value="1"/>
</dbReference>
<dbReference type="InterPro" id="IPR013766">
    <property type="entry name" value="Thioredoxin_domain"/>
</dbReference>
<accession>A0ABR4YKQ1</accession>
<protein>
    <recommendedName>
        <fullName evidence="1">Thioredoxin domain-containing protein</fullName>
    </recommendedName>
</protein>
<dbReference type="PANTHER" id="PTHR42852">
    <property type="entry name" value="THIOL:DISULFIDE INTERCHANGE PROTEIN DSBE"/>
    <property type="match status" value="1"/>
</dbReference>
<dbReference type="EMBL" id="JRGF01000002">
    <property type="protein sequence ID" value="KHE42752.1"/>
    <property type="molecule type" value="Genomic_DNA"/>
</dbReference>
<keyword evidence="3" id="KW-1185">Reference proteome</keyword>
<feature type="domain" description="Thioredoxin" evidence="1">
    <location>
        <begin position="13"/>
        <end position="143"/>
    </location>
</feature>
<dbReference type="InterPro" id="IPR050553">
    <property type="entry name" value="Thioredoxin_ResA/DsbE_sf"/>
</dbReference>
<organism evidence="2 3">
    <name type="scientific">Alistipes inops</name>
    <dbReference type="NCBI Taxonomy" id="1501391"/>
    <lineage>
        <taxon>Bacteria</taxon>
        <taxon>Pseudomonadati</taxon>
        <taxon>Bacteroidota</taxon>
        <taxon>Bacteroidia</taxon>
        <taxon>Bacteroidales</taxon>
        <taxon>Rikenellaceae</taxon>
        <taxon>Alistipes</taxon>
    </lineage>
</organism>
<dbReference type="Proteomes" id="UP000030889">
    <property type="component" value="Unassembled WGS sequence"/>
</dbReference>
<proteinExistence type="predicted"/>
<sequence length="143" mass="15516">MAILAIPLHAQRLVIGERVPDLNITQWLNGAPVSDGKAVMVEFYHSSNPKGAERLAQLDELAKSYGDRLAIIVVTREKDDAVISSLLGGNPSYRVGYDGNGSVFSAFSARYVPYSVIYDKRGRILWVGNPSSLSAADVADIIH</sequence>
<reference evidence="2 3" key="1">
    <citation type="submission" date="2014-09" db="EMBL/GenBank/DDBJ databases">
        <title>Alistipes sp. 627, sp. nov., a novel member of the family Rikenellaceae isolated from human faeces.</title>
        <authorList>
            <person name="Shkoporov A.N."/>
            <person name="Chaplin A.V."/>
            <person name="Motuzova O.V."/>
            <person name="Kafarskaia L.I."/>
            <person name="Khokhlova E.V."/>
            <person name="Efimov B.A."/>
        </authorList>
    </citation>
    <scope>NUCLEOTIDE SEQUENCE [LARGE SCALE GENOMIC DNA]</scope>
    <source>
        <strain evidence="2 3">627</strain>
    </source>
</reference>
<dbReference type="Gene3D" id="3.40.30.10">
    <property type="entry name" value="Glutaredoxin"/>
    <property type="match status" value="1"/>
</dbReference>
<evidence type="ECO:0000313" key="2">
    <source>
        <dbReference type="EMBL" id="KHE42752.1"/>
    </source>
</evidence>